<comment type="similarity">
    <text evidence="1">Belongs to the thiamine-monophosphate kinase family.</text>
</comment>
<dbReference type="NCBIfam" id="TIGR01379">
    <property type="entry name" value="thiL"/>
    <property type="match status" value="1"/>
</dbReference>
<dbReference type="InterPro" id="IPR010918">
    <property type="entry name" value="PurM-like_C_dom"/>
</dbReference>
<feature type="binding site" evidence="1">
    <location>
        <position position="103"/>
    </location>
    <ligand>
        <name>ATP</name>
        <dbReference type="ChEBI" id="CHEBI:30616"/>
    </ligand>
</feature>
<dbReference type="PANTHER" id="PTHR30270:SF0">
    <property type="entry name" value="THIAMINE-MONOPHOSPHATE KINASE"/>
    <property type="match status" value="1"/>
</dbReference>
<keyword evidence="5" id="KW-1185">Reference proteome</keyword>
<dbReference type="GO" id="GO:0000287">
    <property type="term" value="F:magnesium ion binding"/>
    <property type="evidence" value="ECO:0007669"/>
    <property type="project" value="UniProtKB-UniRule"/>
</dbReference>
<dbReference type="Proteomes" id="UP000257143">
    <property type="component" value="Unassembled WGS sequence"/>
</dbReference>
<feature type="binding site" evidence="1">
    <location>
        <position position="44"/>
    </location>
    <ligand>
        <name>Mg(2+)</name>
        <dbReference type="ChEBI" id="CHEBI:18420"/>
        <label>2</label>
    </ligand>
</feature>
<comment type="caution">
    <text evidence="1">Lacks conserved residue(s) required for the propagation of feature annotation.</text>
</comment>
<dbReference type="Pfam" id="PF02769">
    <property type="entry name" value="AIRS_C"/>
    <property type="match status" value="1"/>
</dbReference>
<feature type="binding site" evidence="1">
    <location>
        <position position="213"/>
    </location>
    <ligand>
        <name>Mg(2+)</name>
        <dbReference type="ChEBI" id="CHEBI:18420"/>
        <label>5</label>
    </ligand>
</feature>
<dbReference type="Gene3D" id="3.90.650.10">
    <property type="entry name" value="PurM-like C-terminal domain"/>
    <property type="match status" value="1"/>
</dbReference>
<dbReference type="RefSeq" id="WP_115771900.1">
    <property type="nucleotide sequence ID" value="NZ_PIOC01000010.1"/>
</dbReference>
<reference evidence="5" key="1">
    <citation type="submission" date="2017-11" db="EMBL/GenBank/DDBJ databases">
        <authorList>
            <person name="Zhu W."/>
        </authorList>
    </citation>
    <scope>NUCLEOTIDE SEQUENCE [LARGE SCALE GENOMIC DNA]</scope>
    <source>
        <strain evidence="5">CAU 1183</strain>
    </source>
</reference>
<dbReference type="EMBL" id="PIOC01000010">
    <property type="protein sequence ID" value="RDW20035.1"/>
    <property type="molecule type" value="Genomic_DNA"/>
</dbReference>
<comment type="caution">
    <text evidence="4">The sequence shown here is derived from an EMBL/GenBank/DDBJ whole genome shotgun (WGS) entry which is preliminary data.</text>
</comment>
<evidence type="ECO:0000256" key="1">
    <source>
        <dbReference type="HAMAP-Rule" id="MF_02128"/>
    </source>
</evidence>
<keyword evidence="1" id="KW-0460">Magnesium</keyword>
<dbReference type="HAMAP" id="MF_02128">
    <property type="entry name" value="TMP_kinase"/>
    <property type="match status" value="1"/>
</dbReference>
<evidence type="ECO:0000313" key="5">
    <source>
        <dbReference type="Proteomes" id="UP000257143"/>
    </source>
</evidence>
<sequence>MDEFGFIDSIKQEAYMQPSLIRGIGDDGAVFSSEAGKSFVTCIDTFVEGVHFSKETMQPFHVGYRALAANISDLAAMGAEPAFYLVSIVIPQSWEMKELSAIYAGMKELAKKYQMDLIGGDTVSGESLILSITVIGRADKGKARYRSDASVGDVVFVTGTLGDSQAGLHILTNQGEYRNSNYFIDRHRMPEPRIPFALGLKGLSRIALNDISDGVASETNEIAEASNVTIALNDEEIPISSDFVQFPKQLQHQWKYFGGEDFELLGTVREQDWEEVKRIAEKTNTRVSKIGRVTGGYKGHVLLKIDNKEERLEKKGYNHLSR</sequence>
<keyword evidence="1" id="KW-0784">Thiamine biosynthesis</keyword>
<feature type="domain" description="PurM-like N-terminal" evidence="2">
    <location>
        <begin position="25"/>
        <end position="137"/>
    </location>
</feature>
<dbReference type="OrthoDB" id="9802811at2"/>
<keyword evidence="1" id="KW-0808">Transferase</keyword>
<keyword evidence="1 4" id="KW-0418">Kinase</keyword>
<feature type="binding site" evidence="1">
    <location>
        <position position="73"/>
    </location>
    <ligand>
        <name>Mg(2+)</name>
        <dbReference type="ChEBI" id="CHEBI:18420"/>
        <label>3</label>
    </ligand>
</feature>
<dbReference type="GO" id="GO:0009229">
    <property type="term" value="P:thiamine diphosphate biosynthetic process"/>
    <property type="evidence" value="ECO:0007669"/>
    <property type="project" value="UniProtKB-UniRule"/>
</dbReference>
<gene>
    <name evidence="1" type="primary">thiL</name>
    <name evidence="4" type="ORF">CWR48_04740</name>
</gene>
<feature type="binding site" evidence="1">
    <location>
        <position position="73"/>
    </location>
    <ligand>
        <name>Mg(2+)</name>
        <dbReference type="ChEBI" id="CHEBI:18420"/>
        <label>2</label>
    </ligand>
</feature>
<feature type="binding site" evidence="1">
    <location>
        <position position="146"/>
    </location>
    <ligand>
        <name>ATP</name>
        <dbReference type="ChEBI" id="CHEBI:30616"/>
    </ligand>
</feature>
<dbReference type="InterPro" id="IPR016188">
    <property type="entry name" value="PurM-like_N"/>
</dbReference>
<comment type="miscellaneous">
    <text evidence="1">Reaction mechanism of ThiL seems to utilize a direct, inline transfer of the gamma-phosphate of ATP to TMP rather than a phosphorylated enzyme intermediate.</text>
</comment>
<comment type="catalytic activity">
    <reaction evidence="1">
        <text>thiamine phosphate + ATP = thiamine diphosphate + ADP</text>
        <dbReference type="Rhea" id="RHEA:15913"/>
        <dbReference type="ChEBI" id="CHEBI:30616"/>
        <dbReference type="ChEBI" id="CHEBI:37575"/>
        <dbReference type="ChEBI" id="CHEBI:58937"/>
        <dbReference type="ChEBI" id="CHEBI:456216"/>
        <dbReference type="EC" id="2.7.4.16"/>
    </reaction>
</comment>
<keyword evidence="1" id="KW-0067">ATP-binding</keyword>
<feature type="domain" description="PurM-like C-terminal" evidence="3">
    <location>
        <begin position="151"/>
        <end position="301"/>
    </location>
</feature>
<dbReference type="PIRSF" id="PIRSF005303">
    <property type="entry name" value="Thiam_monoph_kin"/>
    <property type="match status" value="1"/>
</dbReference>
<keyword evidence="1" id="KW-0479">Metal-binding</keyword>
<comment type="pathway">
    <text evidence="1">Cofactor biosynthesis; thiamine diphosphate biosynthesis; thiamine diphosphate from thiamine phosphate: step 1/1.</text>
</comment>
<dbReference type="SUPFAM" id="SSF56042">
    <property type="entry name" value="PurM C-terminal domain-like"/>
    <property type="match status" value="1"/>
</dbReference>
<dbReference type="InterPro" id="IPR006283">
    <property type="entry name" value="ThiL-like"/>
</dbReference>
<feature type="binding site" evidence="1">
    <location>
        <position position="27"/>
    </location>
    <ligand>
        <name>Mg(2+)</name>
        <dbReference type="ChEBI" id="CHEBI:18420"/>
        <label>3</label>
    </ligand>
</feature>
<dbReference type="GO" id="GO:0005524">
    <property type="term" value="F:ATP binding"/>
    <property type="evidence" value="ECO:0007669"/>
    <property type="project" value="UniProtKB-UniRule"/>
</dbReference>
<dbReference type="GO" id="GO:0009228">
    <property type="term" value="P:thiamine biosynthetic process"/>
    <property type="evidence" value="ECO:0007669"/>
    <property type="project" value="UniProtKB-KW"/>
</dbReference>
<accession>A0A3D8PZ50</accession>
<dbReference type="PANTHER" id="PTHR30270">
    <property type="entry name" value="THIAMINE-MONOPHOSPHATE KINASE"/>
    <property type="match status" value="1"/>
</dbReference>
<dbReference type="UniPathway" id="UPA00060">
    <property type="reaction ID" value="UER00142"/>
</dbReference>
<dbReference type="SUPFAM" id="SSF55326">
    <property type="entry name" value="PurM N-terminal domain-like"/>
    <property type="match status" value="1"/>
</dbReference>
<dbReference type="Pfam" id="PF00586">
    <property type="entry name" value="AIRS"/>
    <property type="match status" value="1"/>
</dbReference>
<comment type="function">
    <text evidence="1">Catalyzes the ATP-dependent phosphorylation of thiamine-monophosphate (TMP) to form thiamine-pyrophosphate (TPP), the active form of vitamin B1.</text>
</comment>
<dbReference type="GO" id="GO:0009030">
    <property type="term" value="F:thiamine-phosphate kinase activity"/>
    <property type="evidence" value="ECO:0007669"/>
    <property type="project" value="UniProtKB-UniRule"/>
</dbReference>
<dbReference type="Gene3D" id="3.30.1330.10">
    <property type="entry name" value="PurM-like, N-terminal domain"/>
    <property type="match status" value="1"/>
</dbReference>
<evidence type="ECO:0000313" key="4">
    <source>
        <dbReference type="EMBL" id="RDW20035.1"/>
    </source>
</evidence>
<name>A0A3D8PZ50_9BACI</name>
<feature type="binding site" evidence="1">
    <location>
        <position position="51"/>
    </location>
    <ligand>
        <name>substrate</name>
    </ligand>
</feature>
<feature type="binding site" evidence="1">
    <location>
        <position position="44"/>
    </location>
    <ligand>
        <name>Mg(2+)</name>
        <dbReference type="ChEBI" id="CHEBI:18420"/>
        <label>1</label>
    </ligand>
</feature>
<evidence type="ECO:0000259" key="2">
    <source>
        <dbReference type="Pfam" id="PF00586"/>
    </source>
</evidence>
<feature type="binding site" evidence="1">
    <location>
        <position position="317"/>
    </location>
    <ligand>
        <name>substrate</name>
    </ligand>
</feature>
<proteinExistence type="inferred from homology"/>
<keyword evidence="1" id="KW-0547">Nucleotide-binding</keyword>
<dbReference type="InterPro" id="IPR036676">
    <property type="entry name" value="PurM-like_C_sf"/>
</dbReference>
<dbReference type="InterPro" id="IPR036921">
    <property type="entry name" value="PurM-like_N_sf"/>
</dbReference>
<feature type="binding site" evidence="1">
    <location>
        <position position="210"/>
    </location>
    <ligand>
        <name>Mg(2+)</name>
        <dbReference type="ChEBI" id="CHEBI:18420"/>
        <label>3</label>
    </ligand>
</feature>
<dbReference type="CDD" id="cd02194">
    <property type="entry name" value="ThiL"/>
    <property type="match status" value="1"/>
</dbReference>
<organism evidence="4 5">
    <name type="scientific">Oceanobacillus arenosus</name>
    <dbReference type="NCBI Taxonomy" id="1229153"/>
    <lineage>
        <taxon>Bacteria</taxon>
        <taxon>Bacillati</taxon>
        <taxon>Bacillota</taxon>
        <taxon>Bacilli</taxon>
        <taxon>Bacillales</taxon>
        <taxon>Bacillaceae</taxon>
        <taxon>Oceanobacillus</taxon>
    </lineage>
</organism>
<protein>
    <recommendedName>
        <fullName evidence="1">Thiamine-monophosphate kinase</fullName>
        <shortName evidence="1">TMP kinase</shortName>
        <shortName evidence="1">Thiamine-phosphate kinase</shortName>
        <ecNumber evidence="1">2.7.4.16</ecNumber>
    </recommendedName>
</protein>
<feature type="binding site" evidence="1">
    <location>
        <position position="212"/>
    </location>
    <ligand>
        <name>ATP</name>
        <dbReference type="ChEBI" id="CHEBI:30616"/>
    </ligand>
</feature>
<feature type="binding site" evidence="1">
    <location>
        <begin position="120"/>
        <end position="121"/>
    </location>
    <ligand>
        <name>ATP</name>
        <dbReference type="ChEBI" id="CHEBI:30616"/>
    </ligand>
</feature>
<feature type="binding site" evidence="1">
    <location>
        <position position="121"/>
    </location>
    <ligand>
        <name>Mg(2+)</name>
        <dbReference type="ChEBI" id="CHEBI:18420"/>
        <label>1</label>
    </ligand>
</feature>
<dbReference type="EC" id="2.7.4.16" evidence="1"/>
<feature type="binding site" evidence="1">
    <location>
        <position position="260"/>
    </location>
    <ligand>
        <name>substrate</name>
    </ligand>
</feature>
<feature type="binding site" evidence="1">
    <location>
        <position position="73"/>
    </location>
    <ligand>
        <name>Mg(2+)</name>
        <dbReference type="ChEBI" id="CHEBI:18420"/>
        <label>4</label>
    </ligand>
</feature>
<dbReference type="AlphaFoldDB" id="A0A3D8PZ50"/>
<evidence type="ECO:0000259" key="3">
    <source>
        <dbReference type="Pfam" id="PF02769"/>
    </source>
</evidence>
<feature type="binding site" evidence="1">
    <location>
        <position position="27"/>
    </location>
    <ligand>
        <name>Mg(2+)</name>
        <dbReference type="ChEBI" id="CHEBI:18420"/>
        <label>4</label>
    </ligand>
</feature>